<dbReference type="InterPro" id="IPR029058">
    <property type="entry name" value="AB_hydrolase_fold"/>
</dbReference>
<evidence type="ECO:0000259" key="5">
    <source>
        <dbReference type="Pfam" id="PF00135"/>
    </source>
</evidence>
<gene>
    <name evidence="6" type="ORF">LTR97_011035</name>
</gene>
<evidence type="ECO:0000313" key="7">
    <source>
        <dbReference type="Proteomes" id="UP001310594"/>
    </source>
</evidence>
<comment type="caution">
    <text evidence="6">The sequence shown here is derived from an EMBL/GenBank/DDBJ whole genome shotgun (WGS) entry which is preliminary data.</text>
</comment>
<dbReference type="PANTHER" id="PTHR43918">
    <property type="entry name" value="ACETYLCHOLINESTERASE"/>
    <property type="match status" value="1"/>
</dbReference>
<comment type="similarity">
    <text evidence="1 3">Belongs to the type-B carboxylesterase/lipase family.</text>
</comment>
<reference evidence="6" key="1">
    <citation type="submission" date="2023-08" db="EMBL/GenBank/DDBJ databases">
        <title>Black Yeasts Isolated from many extreme environments.</title>
        <authorList>
            <person name="Coleine C."/>
            <person name="Stajich J.E."/>
            <person name="Selbmann L."/>
        </authorList>
    </citation>
    <scope>NUCLEOTIDE SEQUENCE</scope>
    <source>
        <strain evidence="6">CCFEE 5810</strain>
    </source>
</reference>
<dbReference type="Gene3D" id="3.40.50.1820">
    <property type="entry name" value="alpha/beta hydrolase"/>
    <property type="match status" value="1"/>
</dbReference>
<dbReference type="PROSITE" id="PS00122">
    <property type="entry name" value="CARBOXYLESTERASE_B_1"/>
    <property type="match status" value="1"/>
</dbReference>
<protein>
    <recommendedName>
        <fullName evidence="3">Carboxylic ester hydrolase</fullName>
        <ecNumber evidence="3">3.1.1.-</ecNumber>
    </recommendedName>
</protein>
<proteinExistence type="inferred from homology"/>
<dbReference type="Pfam" id="PF00135">
    <property type="entry name" value="COesterase"/>
    <property type="match status" value="1"/>
</dbReference>
<feature type="domain" description="Carboxylesterase type B" evidence="5">
    <location>
        <begin position="49"/>
        <end position="507"/>
    </location>
</feature>
<evidence type="ECO:0000313" key="6">
    <source>
        <dbReference type="EMBL" id="KAK5691864.1"/>
    </source>
</evidence>
<feature type="compositionally biased region" description="Polar residues" evidence="4">
    <location>
        <begin position="30"/>
        <end position="41"/>
    </location>
</feature>
<feature type="signal peptide" evidence="3">
    <location>
        <begin position="1"/>
        <end position="18"/>
    </location>
</feature>
<dbReference type="InterPro" id="IPR019819">
    <property type="entry name" value="Carboxylesterase_B_CS"/>
</dbReference>
<feature type="region of interest" description="Disordered" evidence="4">
    <location>
        <begin position="23"/>
        <end position="43"/>
    </location>
</feature>
<dbReference type="InterPro" id="IPR019826">
    <property type="entry name" value="Carboxylesterase_B_AS"/>
</dbReference>
<accession>A0AAN7VMW1</accession>
<keyword evidence="3" id="KW-0732">Signal</keyword>
<dbReference type="AlphaFoldDB" id="A0AAN7VMW1"/>
<dbReference type="InterPro" id="IPR002018">
    <property type="entry name" value="CarbesteraseB"/>
</dbReference>
<dbReference type="EC" id="3.1.1.-" evidence="3"/>
<organism evidence="6 7">
    <name type="scientific">Elasticomyces elasticus</name>
    <dbReference type="NCBI Taxonomy" id="574655"/>
    <lineage>
        <taxon>Eukaryota</taxon>
        <taxon>Fungi</taxon>
        <taxon>Dikarya</taxon>
        <taxon>Ascomycota</taxon>
        <taxon>Pezizomycotina</taxon>
        <taxon>Dothideomycetes</taxon>
        <taxon>Dothideomycetidae</taxon>
        <taxon>Mycosphaerellales</taxon>
        <taxon>Teratosphaeriaceae</taxon>
        <taxon>Elasticomyces</taxon>
    </lineage>
</organism>
<evidence type="ECO:0000256" key="4">
    <source>
        <dbReference type="SAM" id="MobiDB-lite"/>
    </source>
</evidence>
<evidence type="ECO:0000256" key="3">
    <source>
        <dbReference type="RuleBase" id="RU361235"/>
    </source>
</evidence>
<dbReference type="PROSITE" id="PS00941">
    <property type="entry name" value="CARBOXYLESTERASE_B_2"/>
    <property type="match status" value="1"/>
</dbReference>
<dbReference type="Proteomes" id="UP001310594">
    <property type="component" value="Unassembled WGS sequence"/>
</dbReference>
<feature type="chain" id="PRO_5042670009" description="Carboxylic ester hydrolase" evidence="3">
    <location>
        <begin position="19"/>
        <end position="582"/>
    </location>
</feature>
<dbReference type="SUPFAM" id="SSF53474">
    <property type="entry name" value="alpha/beta-Hydrolases"/>
    <property type="match status" value="1"/>
</dbReference>
<name>A0AAN7VMW1_9PEZI</name>
<dbReference type="GO" id="GO:0052689">
    <property type="term" value="F:carboxylic ester hydrolase activity"/>
    <property type="evidence" value="ECO:0007669"/>
    <property type="project" value="TreeGrafter"/>
</dbReference>
<dbReference type="InterPro" id="IPR050654">
    <property type="entry name" value="AChE-related_enzymes"/>
</dbReference>
<evidence type="ECO:0000256" key="1">
    <source>
        <dbReference type="ARBA" id="ARBA00005964"/>
    </source>
</evidence>
<evidence type="ECO:0000256" key="2">
    <source>
        <dbReference type="ARBA" id="ARBA00022801"/>
    </source>
</evidence>
<sequence>MAPIILKTAVLLAATVFADRTQPWHGPHSGSWSSPTTQTATCGYPGGAPTATIDAGVVIGTTTSLPAATASVNKFLGVPFAKSPPTRFAPPENPGVFSEPINATAWSPSCIQQFRYPVAAQEFAEFVFNNPAPEESEDCLYLNVYAPTTPAPADGRAVLFWIYGGSLQFGNAGQLTYDGSWFASYEDVIVVTVNYRTNVFGFPSSPELPFDEHNLGFLDQRMGLDWVQRNIAAFGGSPGKVTIFGESAGARSVDALLTSFPANSTPPFRGAIAESGQTSYRAAPYTSSVPAWNALSAALDCPGSYASDLDCVRAANASLVQQIINEQALIFNPIPDNITLMAFPAQQRLSGDIAYVPVMGGTNAQEGRVFTFGMNDTAAYLSTTFGNNTASIAALEAAYSGFATDYDQISQIYTEINFQCGQAKWANDTASIGIPAWRYYFNASFINTQGYPELGVYHASEIPIVFSTYEYNNANTTTQEYALSNAMRGAWARFAKNPMGGPGWNQVGTGSAGAVLVGANEIEVGGVLQNANATIVSGAFDLGVWGNVGNGFSSGISVIDEYEVDYRCGLFEELYAAFAAID</sequence>
<dbReference type="EMBL" id="JAVRQU010000020">
    <property type="protein sequence ID" value="KAK5691864.1"/>
    <property type="molecule type" value="Genomic_DNA"/>
</dbReference>
<dbReference type="PANTHER" id="PTHR43918:SF4">
    <property type="entry name" value="CARBOXYLIC ESTER HYDROLASE"/>
    <property type="match status" value="1"/>
</dbReference>
<keyword evidence="2 3" id="KW-0378">Hydrolase</keyword>